<dbReference type="GO" id="GO:0046872">
    <property type="term" value="F:metal ion binding"/>
    <property type="evidence" value="ECO:0007669"/>
    <property type="project" value="UniProtKB-KW"/>
</dbReference>
<evidence type="ECO:0000259" key="4">
    <source>
        <dbReference type="PROSITE" id="PS51379"/>
    </source>
</evidence>
<keyword evidence="6" id="KW-1185">Reference proteome</keyword>
<evidence type="ECO:0000313" key="6">
    <source>
        <dbReference type="Proteomes" id="UP000037175"/>
    </source>
</evidence>
<dbReference type="Gene3D" id="3.30.70.20">
    <property type="match status" value="1"/>
</dbReference>
<dbReference type="InterPro" id="IPR017896">
    <property type="entry name" value="4Fe4S_Fe-S-bd"/>
</dbReference>
<dbReference type="SUPFAM" id="SSF54862">
    <property type="entry name" value="4Fe-4S ferredoxins"/>
    <property type="match status" value="1"/>
</dbReference>
<organism evidence="5 6">
    <name type="scientific">Thermincola ferriacetica</name>
    <dbReference type="NCBI Taxonomy" id="281456"/>
    <lineage>
        <taxon>Bacteria</taxon>
        <taxon>Bacillati</taxon>
        <taxon>Bacillota</taxon>
        <taxon>Clostridia</taxon>
        <taxon>Eubacteriales</taxon>
        <taxon>Thermincolaceae</taxon>
        <taxon>Thermincola</taxon>
    </lineage>
</organism>
<dbReference type="PATRIC" id="fig|281456.6.peg.2213"/>
<dbReference type="GO" id="GO:0051536">
    <property type="term" value="F:iron-sulfur cluster binding"/>
    <property type="evidence" value="ECO:0007669"/>
    <property type="project" value="UniProtKB-KW"/>
</dbReference>
<name>A0A0L6W198_9FIRM</name>
<dbReference type="AlphaFoldDB" id="A0A0L6W198"/>
<dbReference type="PROSITE" id="PS00198">
    <property type="entry name" value="4FE4S_FER_1"/>
    <property type="match status" value="1"/>
</dbReference>
<evidence type="ECO:0000313" key="5">
    <source>
        <dbReference type="EMBL" id="KNZ69310.1"/>
    </source>
</evidence>
<dbReference type="EMBL" id="LGTE01000014">
    <property type="protein sequence ID" value="KNZ69310.1"/>
    <property type="molecule type" value="Genomic_DNA"/>
</dbReference>
<dbReference type="Pfam" id="PF13484">
    <property type="entry name" value="Fer4_16"/>
    <property type="match status" value="1"/>
</dbReference>
<dbReference type="PROSITE" id="PS51379">
    <property type="entry name" value="4FE4S_FER_2"/>
    <property type="match status" value="1"/>
</dbReference>
<evidence type="ECO:0000256" key="3">
    <source>
        <dbReference type="ARBA" id="ARBA00023014"/>
    </source>
</evidence>
<evidence type="ECO:0000256" key="1">
    <source>
        <dbReference type="ARBA" id="ARBA00022723"/>
    </source>
</evidence>
<protein>
    <submittedName>
        <fullName evidence="5">4Fe-4S ferredoxin</fullName>
    </submittedName>
</protein>
<keyword evidence="3" id="KW-0411">Iron-sulfur</keyword>
<accession>A0A0L6W198</accession>
<gene>
    <name evidence="5" type="ORF">Tfer_2107</name>
</gene>
<keyword evidence="1" id="KW-0479">Metal-binding</keyword>
<dbReference type="Proteomes" id="UP000037175">
    <property type="component" value="Unassembled WGS sequence"/>
</dbReference>
<comment type="caution">
    <text evidence="5">The sequence shown here is derived from an EMBL/GenBank/DDBJ whole genome shotgun (WGS) entry which is preliminary data.</text>
</comment>
<reference evidence="6" key="1">
    <citation type="submission" date="2015-07" db="EMBL/GenBank/DDBJ databases">
        <title>Complete Genome of Thermincola ferriacetica strain Z-0001T.</title>
        <authorList>
            <person name="Lusk B."/>
            <person name="Badalamenti J.P."/>
            <person name="Parameswaran P."/>
            <person name="Bond D.R."/>
            <person name="Torres C.I."/>
        </authorList>
    </citation>
    <scope>NUCLEOTIDE SEQUENCE [LARGE SCALE GENOMIC DNA]</scope>
    <source>
        <strain evidence="6">Z-0001</strain>
    </source>
</reference>
<keyword evidence="2" id="KW-0408">Iron</keyword>
<dbReference type="PANTHER" id="PTHR42827:SF1">
    <property type="entry name" value="IRON-SULFUR CLUSTER-BINDING PROTEIN"/>
    <property type="match status" value="1"/>
</dbReference>
<sequence length="252" mass="27851">MNTVNGLDRDNLNFNLGGLHQKILQWGASLAGYGDVRPGLAKEFKHIPTAISLAIRHPPAESSIIRQNGVTAYTNQFPEVDNKLIVIQKKIVTYLRMQGWRALAIPPDTAQEDLRFIARLFPLFQHKTAATCAGLGWIGKSGLLINSRYGPRLSWATVLTDALLPVSEQPYLKGNCGSCRKCVDICPSGAIKDEEWTRQSTTQVKIDVSRCARQLEKNYQALGRYICGLCILACPLGKRVTEESSVPKTKEG</sequence>
<proteinExistence type="predicted"/>
<dbReference type="InterPro" id="IPR017900">
    <property type="entry name" value="4Fe4S_Fe_S_CS"/>
</dbReference>
<evidence type="ECO:0000256" key="2">
    <source>
        <dbReference type="ARBA" id="ARBA00023004"/>
    </source>
</evidence>
<dbReference type="PANTHER" id="PTHR42827">
    <property type="entry name" value="IRON-SULFUR CLUSTER-BINDING PROTEIN-RELATED"/>
    <property type="match status" value="1"/>
</dbReference>
<feature type="domain" description="4Fe-4S ferredoxin-type" evidence="4">
    <location>
        <begin position="168"/>
        <end position="196"/>
    </location>
</feature>